<dbReference type="VEuPathDB" id="FungiDB:MELLADRAFT_90663"/>
<dbReference type="RefSeq" id="XP_007413879.1">
    <property type="nucleotide sequence ID" value="XM_007413817.1"/>
</dbReference>
<keyword evidence="3" id="KW-0146">Chitin degradation</keyword>
<evidence type="ECO:0000313" key="10">
    <source>
        <dbReference type="EMBL" id="EGG02766.1"/>
    </source>
</evidence>
<evidence type="ECO:0000259" key="9">
    <source>
        <dbReference type="PROSITE" id="PS51910"/>
    </source>
</evidence>
<dbReference type="GO" id="GO:0008843">
    <property type="term" value="F:endochitinase activity"/>
    <property type="evidence" value="ECO:0007669"/>
    <property type="project" value="UniProtKB-EC"/>
</dbReference>
<evidence type="ECO:0000256" key="4">
    <source>
        <dbReference type="ARBA" id="ARBA00023277"/>
    </source>
</evidence>
<dbReference type="HOGENOM" id="CLU_002833_6_3_1"/>
<dbReference type="OrthoDB" id="73875at2759"/>
<dbReference type="EMBL" id="GL883128">
    <property type="protein sequence ID" value="EGG02766.1"/>
    <property type="molecule type" value="Genomic_DNA"/>
</dbReference>
<keyword evidence="6" id="KW-0624">Polysaccharide degradation</keyword>
<dbReference type="Gene3D" id="3.20.20.80">
    <property type="entry name" value="Glycosidases"/>
    <property type="match status" value="1"/>
</dbReference>
<dbReference type="Proteomes" id="UP000001072">
    <property type="component" value="Unassembled WGS sequence"/>
</dbReference>
<dbReference type="InterPro" id="IPR001579">
    <property type="entry name" value="Glyco_hydro_18_chit_AS"/>
</dbReference>
<evidence type="ECO:0000256" key="7">
    <source>
        <dbReference type="RuleBase" id="RU000489"/>
    </source>
</evidence>
<sequence>MLRACDDDEKTKKPTKAGHKEPVVSSYYPGYAANMLPPDAIPWKQFNHMDYFVAVPQNAPDLALVLDDEENMKTVVAGAKKNKVSISISVGGWTGSRFFSTNVGDAQNRTVFVKTLSDFVHKYGFDGIDIDWEYPNRQGMGCNLMKDTDSSNLLEFLKLLRKKLGPSFRLSAAVPVQGFNGPDGEPLQDHSAFGKVLDYITVMAYDIYGPGWAKYSEPVTPGPNAPLYDTCNDPTNKFSGKAAVSAWTSTGFPASKILLGVPSYGYGYTTLASNLKSTQFSGEGSGSSMYYQQVSSVIPPGGATSGGDDTGKIDACGNPMGNGGNWLFRELIETKKLSDDTRKGLNGYTRHYDSCSRTPFLFHSGTRNLISYDDPVSLGKKAVFAKVHGLGGVNVFDTTGDTKENILLKSINSVLRNSSTMWRE</sequence>
<name>F4RXQ0_MELLP</name>
<dbReference type="PROSITE" id="PS51910">
    <property type="entry name" value="GH18_2"/>
    <property type="match status" value="1"/>
</dbReference>
<dbReference type="Pfam" id="PF00704">
    <property type="entry name" value="Glyco_hydro_18"/>
    <property type="match status" value="1"/>
</dbReference>
<dbReference type="InterPro" id="IPR017853">
    <property type="entry name" value="GH"/>
</dbReference>
<evidence type="ECO:0000256" key="6">
    <source>
        <dbReference type="ARBA" id="ARBA00023326"/>
    </source>
</evidence>
<evidence type="ECO:0000256" key="1">
    <source>
        <dbReference type="ARBA" id="ARBA00000822"/>
    </source>
</evidence>
<dbReference type="STRING" id="747676.F4RXQ0"/>
<feature type="domain" description="GH18" evidence="9">
    <location>
        <begin position="22"/>
        <end position="418"/>
    </location>
</feature>
<keyword evidence="2 7" id="KW-0378">Hydrolase</keyword>
<dbReference type="InterPro" id="IPR011583">
    <property type="entry name" value="Chitinase_II/V-like_cat"/>
</dbReference>
<comment type="catalytic activity">
    <reaction evidence="1">
        <text>Random endo-hydrolysis of N-acetyl-beta-D-glucosaminide (1-&gt;4)-beta-linkages in chitin and chitodextrins.</text>
        <dbReference type="EC" id="3.2.1.14"/>
    </reaction>
</comment>
<comment type="similarity">
    <text evidence="8">Belongs to the glycosyl hydrolase 18 family.</text>
</comment>
<keyword evidence="11" id="KW-1185">Reference proteome</keyword>
<dbReference type="SMART" id="SM00636">
    <property type="entry name" value="Glyco_18"/>
    <property type="match status" value="1"/>
</dbReference>
<dbReference type="GO" id="GO:0000272">
    <property type="term" value="P:polysaccharide catabolic process"/>
    <property type="evidence" value="ECO:0007669"/>
    <property type="project" value="UniProtKB-KW"/>
</dbReference>
<dbReference type="GeneID" id="18935644"/>
<gene>
    <name evidence="10" type="ORF">MELLADRAFT_90663</name>
</gene>
<evidence type="ECO:0000256" key="3">
    <source>
        <dbReference type="ARBA" id="ARBA00023024"/>
    </source>
</evidence>
<dbReference type="GO" id="GO:0006032">
    <property type="term" value="P:chitin catabolic process"/>
    <property type="evidence" value="ECO:0007669"/>
    <property type="project" value="UniProtKB-KW"/>
</dbReference>
<dbReference type="PANTHER" id="PTHR11177:SF317">
    <property type="entry name" value="CHITINASE 12-RELATED"/>
    <property type="match status" value="1"/>
</dbReference>
<reference evidence="11" key="1">
    <citation type="journal article" date="2011" name="Proc. Natl. Acad. Sci. U.S.A.">
        <title>Obligate biotrophy features unraveled by the genomic analysis of rust fungi.</title>
        <authorList>
            <person name="Duplessis S."/>
            <person name="Cuomo C.A."/>
            <person name="Lin Y.-C."/>
            <person name="Aerts A."/>
            <person name="Tisserant E."/>
            <person name="Veneault-Fourrey C."/>
            <person name="Joly D.L."/>
            <person name="Hacquard S."/>
            <person name="Amselem J."/>
            <person name="Cantarel B.L."/>
            <person name="Chiu R."/>
            <person name="Coutinho P.M."/>
            <person name="Feau N."/>
            <person name="Field M."/>
            <person name="Frey P."/>
            <person name="Gelhaye E."/>
            <person name="Goldberg J."/>
            <person name="Grabherr M.G."/>
            <person name="Kodira C.D."/>
            <person name="Kohler A."/>
            <person name="Kuees U."/>
            <person name="Lindquist E.A."/>
            <person name="Lucas S.M."/>
            <person name="Mago R."/>
            <person name="Mauceli E."/>
            <person name="Morin E."/>
            <person name="Murat C."/>
            <person name="Pangilinan J.L."/>
            <person name="Park R."/>
            <person name="Pearson M."/>
            <person name="Quesneville H."/>
            <person name="Rouhier N."/>
            <person name="Sakthikumar S."/>
            <person name="Salamov A.A."/>
            <person name="Schmutz J."/>
            <person name="Selles B."/>
            <person name="Shapiro H."/>
            <person name="Tanguay P."/>
            <person name="Tuskan G.A."/>
            <person name="Henrissat B."/>
            <person name="Van de Peer Y."/>
            <person name="Rouze P."/>
            <person name="Ellis J.G."/>
            <person name="Dodds P.N."/>
            <person name="Schein J.E."/>
            <person name="Zhong S."/>
            <person name="Hamelin R.C."/>
            <person name="Grigoriev I.V."/>
            <person name="Szabo L.J."/>
            <person name="Martin F."/>
        </authorList>
    </citation>
    <scope>NUCLEOTIDE SEQUENCE [LARGE SCALE GENOMIC DNA]</scope>
    <source>
        <strain evidence="11">98AG31 / pathotype 3-4-7</strain>
    </source>
</reference>
<keyword evidence="5 7" id="KW-0326">Glycosidase</keyword>
<evidence type="ECO:0000256" key="5">
    <source>
        <dbReference type="ARBA" id="ARBA00023295"/>
    </source>
</evidence>
<dbReference type="SUPFAM" id="SSF54556">
    <property type="entry name" value="Chitinase insertion domain"/>
    <property type="match status" value="1"/>
</dbReference>
<accession>F4RXQ0</accession>
<evidence type="ECO:0000256" key="8">
    <source>
        <dbReference type="RuleBase" id="RU004453"/>
    </source>
</evidence>
<dbReference type="InterPro" id="IPR029070">
    <property type="entry name" value="Chitinase_insertion_sf"/>
</dbReference>
<dbReference type="eggNOG" id="KOG2806">
    <property type="taxonomic scope" value="Eukaryota"/>
</dbReference>
<dbReference type="AlphaFoldDB" id="F4RXQ0"/>
<proteinExistence type="inferred from homology"/>
<dbReference type="InterPro" id="IPR001223">
    <property type="entry name" value="Glyco_hydro18_cat"/>
</dbReference>
<organism evidence="11">
    <name type="scientific">Melampsora larici-populina (strain 98AG31 / pathotype 3-4-7)</name>
    <name type="common">Poplar leaf rust fungus</name>
    <dbReference type="NCBI Taxonomy" id="747676"/>
    <lineage>
        <taxon>Eukaryota</taxon>
        <taxon>Fungi</taxon>
        <taxon>Dikarya</taxon>
        <taxon>Basidiomycota</taxon>
        <taxon>Pucciniomycotina</taxon>
        <taxon>Pucciniomycetes</taxon>
        <taxon>Pucciniales</taxon>
        <taxon>Melampsoraceae</taxon>
        <taxon>Melampsora</taxon>
    </lineage>
</organism>
<dbReference type="PANTHER" id="PTHR11177">
    <property type="entry name" value="CHITINASE"/>
    <property type="match status" value="1"/>
</dbReference>
<dbReference type="PROSITE" id="PS01095">
    <property type="entry name" value="GH18_1"/>
    <property type="match status" value="1"/>
</dbReference>
<dbReference type="GO" id="GO:0008061">
    <property type="term" value="F:chitin binding"/>
    <property type="evidence" value="ECO:0007669"/>
    <property type="project" value="InterPro"/>
</dbReference>
<keyword evidence="4" id="KW-0119">Carbohydrate metabolism</keyword>
<dbReference type="InParanoid" id="F4RXQ0"/>
<dbReference type="InterPro" id="IPR050314">
    <property type="entry name" value="Glycosyl_Hydrlase_18"/>
</dbReference>
<dbReference type="GO" id="GO:0005576">
    <property type="term" value="C:extracellular region"/>
    <property type="evidence" value="ECO:0007669"/>
    <property type="project" value="TreeGrafter"/>
</dbReference>
<evidence type="ECO:0000256" key="2">
    <source>
        <dbReference type="ARBA" id="ARBA00022801"/>
    </source>
</evidence>
<dbReference type="SUPFAM" id="SSF51445">
    <property type="entry name" value="(Trans)glycosidases"/>
    <property type="match status" value="1"/>
</dbReference>
<dbReference type="KEGG" id="mlr:MELLADRAFT_90663"/>
<evidence type="ECO:0000313" key="11">
    <source>
        <dbReference type="Proteomes" id="UP000001072"/>
    </source>
</evidence>
<dbReference type="Gene3D" id="3.10.50.10">
    <property type="match status" value="1"/>
</dbReference>
<protein>
    <submittedName>
        <fullName evidence="10">Family 18 glycoside hydrolase</fullName>
    </submittedName>
</protein>